<protein>
    <submittedName>
        <fullName evidence="2">Uncharacterized protein</fullName>
    </submittedName>
</protein>
<evidence type="ECO:0000256" key="1">
    <source>
        <dbReference type="SAM" id="SignalP"/>
    </source>
</evidence>
<name>A0A5C6X6S4_9DELT</name>
<dbReference type="EMBL" id="VOSM01000012">
    <property type="protein sequence ID" value="TXD34765.1"/>
    <property type="molecule type" value="Genomic_DNA"/>
</dbReference>
<dbReference type="Gene3D" id="2.60.120.200">
    <property type="match status" value="2"/>
</dbReference>
<proteinExistence type="predicted"/>
<comment type="caution">
    <text evidence="2">The sequence shown here is derived from an EMBL/GenBank/DDBJ whole genome shotgun (WGS) entry which is preliminary data.</text>
</comment>
<dbReference type="AlphaFoldDB" id="A0A5C6X6S4"/>
<reference evidence="2 3" key="1">
    <citation type="submission" date="2019-08" db="EMBL/GenBank/DDBJ databases">
        <title>Bradymonadales sp. TMQ4.</title>
        <authorList>
            <person name="Liang Q."/>
        </authorList>
    </citation>
    <scope>NUCLEOTIDE SEQUENCE [LARGE SCALE GENOMIC DNA]</scope>
    <source>
        <strain evidence="2 3">TMQ4</strain>
    </source>
</reference>
<organism evidence="2 3">
    <name type="scientific">Lujinxingia vulgaris</name>
    <dbReference type="NCBI Taxonomy" id="2600176"/>
    <lineage>
        <taxon>Bacteria</taxon>
        <taxon>Deltaproteobacteria</taxon>
        <taxon>Bradymonadales</taxon>
        <taxon>Lujinxingiaceae</taxon>
        <taxon>Lujinxingia</taxon>
    </lineage>
</organism>
<gene>
    <name evidence="2" type="ORF">FRC98_18200</name>
</gene>
<accession>A0A5C6X6S4</accession>
<dbReference type="RefSeq" id="WP_146982854.1">
    <property type="nucleotide sequence ID" value="NZ_VOSM01000012.1"/>
</dbReference>
<keyword evidence="3" id="KW-1185">Reference proteome</keyword>
<evidence type="ECO:0000313" key="3">
    <source>
        <dbReference type="Proteomes" id="UP000321412"/>
    </source>
</evidence>
<dbReference type="OrthoDB" id="5506916at2"/>
<evidence type="ECO:0000313" key="2">
    <source>
        <dbReference type="EMBL" id="TXD34765.1"/>
    </source>
</evidence>
<keyword evidence="1" id="KW-0732">Signal</keyword>
<dbReference type="Proteomes" id="UP000321412">
    <property type="component" value="Unassembled WGS sequence"/>
</dbReference>
<feature type="signal peptide" evidence="1">
    <location>
        <begin position="1"/>
        <end position="26"/>
    </location>
</feature>
<sequence length="231" mass="24947">MPTTPSPLLAIALLPALLLTAACDQAPDTPQTGPAPAATAAGANDTTGLQGGALVYKNTFDGLALGDEWQSGYAGWQIEEGKLQIAGAKNDALWLQTPLPENFRVSFEATALSEVGDLKFEILGDGQTHESGYIGIFGGWNNSLNIIARLDEHGDDRLVGAPGQKVEPERTYTFAIVRTDNRLRWFVDGKPFLTYADEDPLKGDGHRHFAFNNWQAPATFDNLEVYDLGAE</sequence>
<feature type="chain" id="PRO_5022887454" evidence="1">
    <location>
        <begin position="27"/>
        <end position="231"/>
    </location>
</feature>